<dbReference type="GO" id="GO:0003677">
    <property type="term" value="F:DNA binding"/>
    <property type="evidence" value="ECO:0007669"/>
    <property type="project" value="UniProtKB-KW"/>
</dbReference>
<evidence type="ECO:0000259" key="4">
    <source>
        <dbReference type="PROSITE" id="PS50949"/>
    </source>
</evidence>
<dbReference type="GO" id="GO:0003700">
    <property type="term" value="F:DNA-binding transcription factor activity"/>
    <property type="evidence" value="ECO:0007669"/>
    <property type="project" value="InterPro"/>
</dbReference>
<dbReference type="SUPFAM" id="SSF46785">
    <property type="entry name" value="Winged helix' DNA-binding domain"/>
    <property type="match status" value="1"/>
</dbReference>
<keyword evidence="2" id="KW-0238">DNA-binding</keyword>
<dbReference type="PANTHER" id="PTHR38445">
    <property type="entry name" value="HTH-TYPE TRANSCRIPTIONAL REPRESSOR YTRA"/>
    <property type="match status" value="1"/>
</dbReference>
<evidence type="ECO:0000256" key="2">
    <source>
        <dbReference type="ARBA" id="ARBA00023125"/>
    </source>
</evidence>
<dbReference type="PANTHER" id="PTHR38445:SF10">
    <property type="entry name" value="GNTR-FAMILY TRANSCRIPTIONAL REGULATOR"/>
    <property type="match status" value="1"/>
</dbReference>
<evidence type="ECO:0000313" key="5">
    <source>
        <dbReference type="EMBL" id="SNY94860.1"/>
    </source>
</evidence>
<dbReference type="InterPro" id="IPR036390">
    <property type="entry name" value="WH_DNA-bd_sf"/>
</dbReference>
<dbReference type="InterPro" id="IPR028082">
    <property type="entry name" value="Peripla_BP_I"/>
</dbReference>
<evidence type="ECO:0000256" key="1">
    <source>
        <dbReference type="ARBA" id="ARBA00023015"/>
    </source>
</evidence>
<gene>
    <name evidence="5" type="ORF">SAMN06265377_0520</name>
</gene>
<evidence type="ECO:0000313" key="6">
    <source>
        <dbReference type="Proteomes" id="UP000219048"/>
    </source>
</evidence>
<dbReference type="InterPro" id="IPR000524">
    <property type="entry name" value="Tscrpt_reg_HTH_GntR"/>
</dbReference>
<dbReference type="OrthoDB" id="742238at2"/>
<dbReference type="InterPro" id="IPR036388">
    <property type="entry name" value="WH-like_DNA-bd_sf"/>
</dbReference>
<dbReference type="Gene3D" id="3.40.50.2300">
    <property type="match status" value="1"/>
</dbReference>
<proteinExistence type="predicted"/>
<evidence type="ECO:0000256" key="3">
    <source>
        <dbReference type="ARBA" id="ARBA00023163"/>
    </source>
</evidence>
<sequence>MTLIDKIIEFKKKSNLTKHEHLVLGTIEAIDDGVLNRDDKMPSINLMIKESGYSRKTIYDAYEELKKRGLIESKMGKGYFVSSDQTAIIRSVALLLFTFQRFQQEFYNAFRKELGDKFRIDVYFHHNNIDVFKSILANIKSKYGYYVIAPIQNPSLIPLLEQFDHKRMLIVDRYLPLNQKFSFISQEFEDSIYSKLIDLIPDIKKYKAFIMYFKPNSILPVEILHAFKRFSDKYEVHGIIEESYEPGGVEKGNLYFCVDDNTLWDLLRDASQKEYEIGKDVGVLTLDDHIVKEMIHGGLTSISSDFKEMGRKAAKHIKSEGTTREFMSLSLIKRKSL</sequence>
<keyword evidence="3" id="KW-0804">Transcription</keyword>
<name>A0A285MCI3_9FLAO</name>
<dbReference type="Gene3D" id="1.10.10.10">
    <property type="entry name" value="Winged helix-like DNA-binding domain superfamily/Winged helix DNA-binding domain"/>
    <property type="match status" value="1"/>
</dbReference>
<reference evidence="6" key="1">
    <citation type="submission" date="2017-09" db="EMBL/GenBank/DDBJ databases">
        <authorList>
            <person name="Varghese N."/>
            <person name="Submissions S."/>
        </authorList>
    </citation>
    <scope>NUCLEOTIDE SEQUENCE [LARGE SCALE GENOMIC DNA]</scope>
    <source>
        <strain evidence="6">DSM 25885</strain>
    </source>
</reference>
<dbReference type="SUPFAM" id="SSF53822">
    <property type="entry name" value="Periplasmic binding protein-like I"/>
    <property type="match status" value="1"/>
</dbReference>
<dbReference type="Proteomes" id="UP000219048">
    <property type="component" value="Unassembled WGS sequence"/>
</dbReference>
<keyword evidence="6" id="KW-1185">Reference proteome</keyword>
<keyword evidence="1" id="KW-0805">Transcription regulation</keyword>
<dbReference type="AlphaFoldDB" id="A0A285MCI3"/>
<dbReference type="InterPro" id="IPR046335">
    <property type="entry name" value="LacI/GalR-like_sensor"/>
</dbReference>
<accession>A0A285MCI3</accession>
<dbReference type="Pfam" id="PF13377">
    <property type="entry name" value="Peripla_BP_3"/>
    <property type="match status" value="1"/>
</dbReference>
<dbReference type="PROSITE" id="PS50949">
    <property type="entry name" value="HTH_GNTR"/>
    <property type="match status" value="1"/>
</dbReference>
<dbReference type="EMBL" id="OBEH01000001">
    <property type="protein sequence ID" value="SNY94860.1"/>
    <property type="molecule type" value="Genomic_DNA"/>
</dbReference>
<dbReference type="CDD" id="cd07377">
    <property type="entry name" value="WHTH_GntR"/>
    <property type="match status" value="1"/>
</dbReference>
<organism evidence="5 6">
    <name type="scientific">Flagellimonas pacifica</name>
    <dbReference type="NCBI Taxonomy" id="1247520"/>
    <lineage>
        <taxon>Bacteria</taxon>
        <taxon>Pseudomonadati</taxon>
        <taxon>Bacteroidota</taxon>
        <taxon>Flavobacteriia</taxon>
        <taxon>Flavobacteriales</taxon>
        <taxon>Flavobacteriaceae</taxon>
        <taxon>Flagellimonas</taxon>
    </lineage>
</organism>
<protein>
    <submittedName>
        <fullName evidence="5">Transcriptional regulator, GntR family</fullName>
    </submittedName>
</protein>
<dbReference type="Pfam" id="PF00392">
    <property type="entry name" value="GntR"/>
    <property type="match status" value="1"/>
</dbReference>
<dbReference type="RefSeq" id="WP_097044207.1">
    <property type="nucleotide sequence ID" value="NZ_OBEH01000001.1"/>
</dbReference>
<feature type="domain" description="HTH gntR-type" evidence="4">
    <location>
        <begin position="16"/>
        <end position="84"/>
    </location>
</feature>